<evidence type="ECO:0000313" key="3">
    <source>
        <dbReference type="Proteomes" id="UP000683925"/>
    </source>
</evidence>
<protein>
    <submittedName>
        <fullName evidence="2">Uncharacterized protein</fullName>
    </submittedName>
</protein>
<feature type="transmembrane region" description="Helical" evidence="1">
    <location>
        <begin position="88"/>
        <end position="109"/>
    </location>
</feature>
<evidence type="ECO:0000256" key="1">
    <source>
        <dbReference type="SAM" id="Phobius"/>
    </source>
</evidence>
<reference evidence="2" key="1">
    <citation type="submission" date="2021-01" db="EMBL/GenBank/DDBJ databases">
        <authorList>
            <consortium name="Genoscope - CEA"/>
            <person name="William W."/>
        </authorList>
    </citation>
    <scope>NUCLEOTIDE SEQUENCE</scope>
</reference>
<dbReference type="EMBL" id="CAJJDP010000029">
    <property type="protein sequence ID" value="CAD8154812.1"/>
    <property type="molecule type" value="Genomic_DNA"/>
</dbReference>
<sequence length="314" mass="37458">MHIHNGTLHIILLGKNTTSKHSNQQHSWQGMSFAVPLFTFFNNNLSPHQELETLHQLSIQPVFIQLYISLLHNLHNILKMKFAFMTPVNNNSIITFLIIIQLFITSYSMKKVYLCHIQFLNGELIFFDDIFENNQMNRLEEALLEDVQAIKKDPENSVYYNSKGITQMNRLEDALIYYDVAIQKNPVNSYTISDFYEYQKERKWLMEHNHYFHKFCHSTILAQYQERSRLCSLLQHDRLIRLFIILSQNPINEQTYHHYQMLIQHHQMKNRLTTLHYFDRIIWLLLSCFTSHKRIDLSQLLDANVVPQGEQQTD</sequence>
<evidence type="ECO:0000313" key="2">
    <source>
        <dbReference type="EMBL" id="CAD8154812.1"/>
    </source>
</evidence>
<name>A0A8S1TTC0_PAROT</name>
<dbReference type="OrthoDB" id="2335338at2759"/>
<keyword evidence="1" id="KW-1133">Transmembrane helix</keyword>
<gene>
    <name evidence="2" type="ORF">POCTA_138.1.T0290367</name>
</gene>
<keyword evidence="1" id="KW-0472">Membrane</keyword>
<comment type="caution">
    <text evidence="2">The sequence shown here is derived from an EMBL/GenBank/DDBJ whole genome shotgun (WGS) entry which is preliminary data.</text>
</comment>
<dbReference type="AlphaFoldDB" id="A0A8S1TTC0"/>
<organism evidence="2 3">
    <name type="scientific">Paramecium octaurelia</name>
    <dbReference type="NCBI Taxonomy" id="43137"/>
    <lineage>
        <taxon>Eukaryota</taxon>
        <taxon>Sar</taxon>
        <taxon>Alveolata</taxon>
        <taxon>Ciliophora</taxon>
        <taxon>Intramacronucleata</taxon>
        <taxon>Oligohymenophorea</taxon>
        <taxon>Peniculida</taxon>
        <taxon>Parameciidae</taxon>
        <taxon>Paramecium</taxon>
    </lineage>
</organism>
<accession>A0A8S1TTC0</accession>
<dbReference type="Proteomes" id="UP000683925">
    <property type="component" value="Unassembled WGS sequence"/>
</dbReference>
<keyword evidence="1" id="KW-0812">Transmembrane</keyword>
<proteinExistence type="predicted"/>
<keyword evidence="3" id="KW-1185">Reference proteome</keyword>